<reference evidence="3" key="2">
    <citation type="submission" date="2023-05" db="EMBL/GenBank/DDBJ databases">
        <authorList>
            <consortium name="Lawrence Berkeley National Laboratory"/>
            <person name="Steindorff A."/>
            <person name="Hensen N."/>
            <person name="Bonometti L."/>
            <person name="Westerberg I."/>
            <person name="Brannstrom I.O."/>
            <person name="Guillou S."/>
            <person name="Cros-Aarteil S."/>
            <person name="Calhoun S."/>
            <person name="Haridas S."/>
            <person name="Kuo A."/>
            <person name="Mondo S."/>
            <person name="Pangilinan J."/>
            <person name="Riley R."/>
            <person name="Labutti K."/>
            <person name="Andreopoulos B."/>
            <person name="Lipzen A."/>
            <person name="Chen C."/>
            <person name="Yanf M."/>
            <person name="Daum C."/>
            <person name="Ng V."/>
            <person name="Clum A."/>
            <person name="Ohm R."/>
            <person name="Martin F."/>
            <person name="Silar P."/>
            <person name="Natvig D."/>
            <person name="Lalanne C."/>
            <person name="Gautier V."/>
            <person name="Ament-Velasquez S.L."/>
            <person name="Kruys A."/>
            <person name="Hutchinson M.I."/>
            <person name="Powell A.J."/>
            <person name="Barry K."/>
            <person name="Miller A.N."/>
            <person name="Grigoriev I.V."/>
            <person name="Debuchy R."/>
            <person name="Gladieux P."/>
            <person name="Thoren M.H."/>
            <person name="Johannesson H."/>
        </authorList>
    </citation>
    <scope>NUCLEOTIDE SEQUENCE</scope>
    <source>
        <strain evidence="3">CBS 731.68</strain>
    </source>
</reference>
<accession>A0AAN6TP47</accession>
<evidence type="ECO:0000313" key="3">
    <source>
        <dbReference type="EMBL" id="KAK4118032.1"/>
    </source>
</evidence>
<keyword evidence="4" id="KW-1185">Reference proteome</keyword>
<reference evidence="3" key="1">
    <citation type="journal article" date="2023" name="Mol. Phylogenet. Evol.">
        <title>Genome-scale phylogeny and comparative genomics of the fungal order Sordariales.</title>
        <authorList>
            <person name="Hensen N."/>
            <person name="Bonometti L."/>
            <person name="Westerberg I."/>
            <person name="Brannstrom I.O."/>
            <person name="Guillou S."/>
            <person name="Cros-Aarteil S."/>
            <person name="Calhoun S."/>
            <person name="Haridas S."/>
            <person name="Kuo A."/>
            <person name="Mondo S."/>
            <person name="Pangilinan J."/>
            <person name="Riley R."/>
            <person name="LaButti K."/>
            <person name="Andreopoulos B."/>
            <person name="Lipzen A."/>
            <person name="Chen C."/>
            <person name="Yan M."/>
            <person name="Daum C."/>
            <person name="Ng V."/>
            <person name="Clum A."/>
            <person name="Steindorff A."/>
            <person name="Ohm R.A."/>
            <person name="Martin F."/>
            <person name="Silar P."/>
            <person name="Natvig D.O."/>
            <person name="Lalanne C."/>
            <person name="Gautier V."/>
            <person name="Ament-Velasquez S.L."/>
            <person name="Kruys A."/>
            <person name="Hutchinson M.I."/>
            <person name="Powell A.J."/>
            <person name="Barry K."/>
            <person name="Miller A.N."/>
            <person name="Grigoriev I.V."/>
            <person name="Debuchy R."/>
            <person name="Gladieux P."/>
            <person name="Hiltunen Thoren M."/>
            <person name="Johannesson H."/>
        </authorList>
    </citation>
    <scope>NUCLEOTIDE SEQUENCE</scope>
    <source>
        <strain evidence="3">CBS 731.68</strain>
    </source>
</reference>
<dbReference type="Proteomes" id="UP001302602">
    <property type="component" value="Unassembled WGS sequence"/>
</dbReference>
<keyword evidence="1" id="KW-0175">Coiled coil</keyword>
<gene>
    <name evidence="3" type="ORF">N657DRAFT_675812</name>
</gene>
<dbReference type="GeneID" id="87832614"/>
<feature type="compositionally biased region" description="Basic residues" evidence="2">
    <location>
        <begin position="25"/>
        <end position="36"/>
    </location>
</feature>
<dbReference type="AlphaFoldDB" id="A0AAN6TP47"/>
<dbReference type="EMBL" id="MU853291">
    <property type="protein sequence ID" value="KAK4118032.1"/>
    <property type="molecule type" value="Genomic_DNA"/>
</dbReference>
<name>A0AAN6TP47_9PEZI</name>
<sequence length="305" mass="34103">MAGAARRAPDLIDMMGGDSEVPGAGHRRPQRKRVRTTRALESMRQRDDMDWEEENSSKKRLGNDKNVTIRAAAADDASEEVQGTEQRADHDFNTKLAIKEAEFQFEFRKLRDKMAEDVAKMTAQLTQELSQAREDLKQARSELEHTRLQLHAMTWLKEPNRAGQRMRTSHDIPRRSAFLPQPPPPVGVPEEHANEATPMALRKLVEKEMQSPGDQPSWRCAAVTTDGGTANRLRVVGRNKDELKKIKDILEAKKAPGARVLRDQLYPVKVDNVNSTAVIDHGGKVLLGAAEALGQENDVQIAKLA</sequence>
<dbReference type="RefSeq" id="XP_062641805.1">
    <property type="nucleotide sequence ID" value="XM_062795846.1"/>
</dbReference>
<organism evidence="3 4">
    <name type="scientific">Parathielavia appendiculata</name>
    <dbReference type="NCBI Taxonomy" id="2587402"/>
    <lineage>
        <taxon>Eukaryota</taxon>
        <taxon>Fungi</taxon>
        <taxon>Dikarya</taxon>
        <taxon>Ascomycota</taxon>
        <taxon>Pezizomycotina</taxon>
        <taxon>Sordariomycetes</taxon>
        <taxon>Sordariomycetidae</taxon>
        <taxon>Sordariales</taxon>
        <taxon>Chaetomiaceae</taxon>
        <taxon>Parathielavia</taxon>
    </lineage>
</organism>
<evidence type="ECO:0000313" key="4">
    <source>
        <dbReference type="Proteomes" id="UP001302602"/>
    </source>
</evidence>
<protein>
    <submittedName>
        <fullName evidence="3">Uncharacterized protein</fullName>
    </submittedName>
</protein>
<comment type="caution">
    <text evidence="3">The sequence shown here is derived from an EMBL/GenBank/DDBJ whole genome shotgun (WGS) entry which is preliminary data.</text>
</comment>
<proteinExistence type="predicted"/>
<evidence type="ECO:0000256" key="2">
    <source>
        <dbReference type="SAM" id="MobiDB-lite"/>
    </source>
</evidence>
<feature type="region of interest" description="Disordered" evidence="2">
    <location>
        <begin position="1"/>
        <end position="67"/>
    </location>
</feature>
<evidence type="ECO:0000256" key="1">
    <source>
        <dbReference type="SAM" id="Coils"/>
    </source>
</evidence>
<feature type="coiled-coil region" evidence="1">
    <location>
        <begin position="115"/>
        <end position="149"/>
    </location>
</feature>